<proteinExistence type="inferred from homology"/>
<dbReference type="PANTHER" id="PTHR31374:SF203">
    <property type="entry name" value="AUXIN-RESPONSIVE PROTEIN SAUR71-LIKE"/>
    <property type="match status" value="1"/>
</dbReference>
<dbReference type="Proteomes" id="UP000250321">
    <property type="component" value="Unassembled WGS sequence"/>
</dbReference>
<evidence type="ECO:0000313" key="3">
    <source>
        <dbReference type="Proteomes" id="UP000250321"/>
    </source>
</evidence>
<accession>A0A314Y5U0</accession>
<organism evidence="2 3">
    <name type="scientific">Prunus yedoensis var. nudiflora</name>
    <dbReference type="NCBI Taxonomy" id="2094558"/>
    <lineage>
        <taxon>Eukaryota</taxon>
        <taxon>Viridiplantae</taxon>
        <taxon>Streptophyta</taxon>
        <taxon>Embryophyta</taxon>
        <taxon>Tracheophyta</taxon>
        <taxon>Spermatophyta</taxon>
        <taxon>Magnoliopsida</taxon>
        <taxon>eudicotyledons</taxon>
        <taxon>Gunneridae</taxon>
        <taxon>Pentapetalae</taxon>
        <taxon>rosids</taxon>
        <taxon>fabids</taxon>
        <taxon>Rosales</taxon>
        <taxon>Rosaceae</taxon>
        <taxon>Amygdaloideae</taxon>
        <taxon>Amygdaleae</taxon>
        <taxon>Prunus</taxon>
    </lineage>
</organism>
<dbReference type="STRING" id="2094558.A0A314Y5U0"/>
<dbReference type="GO" id="GO:0009733">
    <property type="term" value="P:response to auxin"/>
    <property type="evidence" value="ECO:0007669"/>
    <property type="project" value="InterPro"/>
</dbReference>
<reference evidence="2 3" key="1">
    <citation type="submission" date="2018-02" db="EMBL/GenBank/DDBJ databases">
        <title>Draft genome of wild Prunus yedoensis var. nudiflora.</title>
        <authorList>
            <person name="Baek S."/>
            <person name="Kim J.-H."/>
            <person name="Choi K."/>
            <person name="Kim G.-B."/>
            <person name="Cho A."/>
            <person name="Jang H."/>
            <person name="Shin C.-H."/>
            <person name="Yu H.-J."/>
            <person name="Mun J.-H."/>
        </authorList>
    </citation>
    <scope>NUCLEOTIDE SEQUENCE [LARGE SCALE GENOMIC DNA]</scope>
    <source>
        <strain evidence="3">cv. Jeju island</strain>
        <tissue evidence="2">Leaf</tissue>
    </source>
</reference>
<comment type="caution">
    <text evidence="2">The sequence shown here is derived from an EMBL/GenBank/DDBJ whole genome shotgun (WGS) entry which is preliminary data.</text>
</comment>
<dbReference type="EMBL" id="PJQY01001835">
    <property type="protein sequence ID" value="PQP99303.1"/>
    <property type="molecule type" value="Genomic_DNA"/>
</dbReference>
<evidence type="ECO:0000313" key="2">
    <source>
        <dbReference type="EMBL" id="PQP99303.1"/>
    </source>
</evidence>
<dbReference type="Pfam" id="PF02519">
    <property type="entry name" value="Auxin_inducible"/>
    <property type="match status" value="1"/>
</dbReference>
<protein>
    <submittedName>
        <fullName evidence="2">Auxin-responsive protein SAUR66-like</fullName>
    </submittedName>
</protein>
<dbReference type="PANTHER" id="PTHR31374">
    <property type="entry name" value="AUXIN-INDUCED PROTEIN-LIKE-RELATED"/>
    <property type="match status" value="1"/>
</dbReference>
<name>A0A314Y5U0_PRUYE</name>
<evidence type="ECO:0000256" key="1">
    <source>
        <dbReference type="ARBA" id="ARBA00006974"/>
    </source>
</evidence>
<sequence>MATSSKRVKTIRQAIQLKQVMRLWKAISLNGKSSLAPSGFLPVYIGWDRIRFLIPTRFLNFPIFVALLDKSGEEFGFKASGGIVLPCDVVFFKKVLSLLKKDEKMYGSLELHEFLKMVSEVRNFDSSTTCNKEDSMCCDHRRGFRPLLQKARV</sequence>
<keyword evidence="3" id="KW-1185">Reference proteome</keyword>
<dbReference type="InterPro" id="IPR003676">
    <property type="entry name" value="SAUR_fam"/>
</dbReference>
<dbReference type="OrthoDB" id="762405at2759"/>
<comment type="similarity">
    <text evidence="1">Belongs to the ARG7 family.</text>
</comment>
<gene>
    <name evidence="2" type="ORF">Pyn_15337</name>
</gene>
<dbReference type="AlphaFoldDB" id="A0A314Y5U0"/>